<organism evidence="1 2">
    <name type="scientific">Corynebacterium variabile</name>
    <dbReference type="NCBI Taxonomy" id="1727"/>
    <lineage>
        <taxon>Bacteria</taxon>
        <taxon>Bacillati</taxon>
        <taxon>Actinomycetota</taxon>
        <taxon>Actinomycetes</taxon>
        <taxon>Mycobacteriales</taxon>
        <taxon>Corynebacteriaceae</taxon>
        <taxon>Corynebacterium</taxon>
    </lineage>
</organism>
<gene>
    <name evidence="1" type="ORF">CVAR292_01090</name>
</gene>
<proteinExistence type="predicted"/>
<dbReference type="AlphaFoldDB" id="A0A0X2NJT5"/>
<reference evidence="2" key="1">
    <citation type="submission" date="2015-11" db="EMBL/GenBank/DDBJ databases">
        <authorList>
            <person name="Dugat-Bony E."/>
        </authorList>
    </citation>
    <scope>NUCLEOTIDE SEQUENCE [LARGE SCALE GENOMIC DNA]</scope>
    <source>
        <strain evidence="2">Mu292</strain>
    </source>
</reference>
<dbReference type="Proteomes" id="UP000182498">
    <property type="component" value="Unassembled WGS sequence"/>
</dbReference>
<protein>
    <submittedName>
        <fullName evidence="1">Uncharacterized protein</fullName>
    </submittedName>
</protein>
<accession>A0A0X2NJT5</accession>
<evidence type="ECO:0000313" key="2">
    <source>
        <dbReference type="Proteomes" id="UP000182498"/>
    </source>
</evidence>
<keyword evidence="2" id="KW-1185">Reference proteome</keyword>
<name>A0A0X2NJT5_9CORY</name>
<evidence type="ECO:0000313" key="1">
    <source>
        <dbReference type="EMBL" id="CUU65757.1"/>
    </source>
</evidence>
<sequence>MWALLGMAPFSGIDVGVNRGGPVHWDNYVAHGSWRYSGTLHSVRYEPGERTPYSPEVLAESARDAAEVVD</sequence>
<dbReference type="EMBL" id="FAUH01000006">
    <property type="protein sequence ID" value="CUU65757.1"/>
    <property type="molecule type" value="Genomic_DNA"/>
</dbReference>